<keyword evidence="1" id="KW-0812">Transmembrane</keyword>
<reference evidence="3" key="1">
    <citation type="journal article" date="2014" name="Genome Announc.">
        <title>Draft genome sequences of six enterohepatic helicobacter species isolated from humans and one from rhesus macaques.</title>
        <authorList>
            <person name="Shen Z."/>
            <person name="Sheh A."/>
            <person name="Young S.K."/>
            <person name="Abouelliel A."/>
            <person name="Ward D.V."/>
            <person name="Earl A.M."/>
            <person name="Fox J.G."/>
        </authorList>
    </citation>
    <scope>NUCLEOTIDE SEQUENCE [LARGE SCALE GENOMIC DNA]</scope>
    <source>
        <strain evidence="3">MIT 98-5489</strain>
    </source>
</reference>
<feature type="transmembrane region" description="Helical" evidence="1">
    <location>
        <begin position="35"/>
        <end position="58"/>
    </location>
</feature>
<evidence type="ECO:0000313" key="3">
    <source>
        <dbReference type="Proteomes" id="UP000003953"/>
    </source>
</evidence>
<organism evidence="2 3">
    <name type="scientific">Helicobacter pullorum MIT 98-5489</name>
    <dbReference type="NCBI Taxonomy" id="537972"/>
    <lineage>
        <taxon>Bacteria</taxon>
        <taxon>Pseudomonadati</taxon>
        <taxon>Campylobacterota</taxon>
        <taxon>Epsilonproteobacteria</taxon>
        <taxon>Campylobacterales</taxon>
        <taxon>Helicobacteraceae</taxon>
        <taxon>Helicobacter</taxon>
    </lineage>
</organism>
<evidence type="ECO:0000256" key="1">
    <source>
        <dbReference type="SAM" id="Phobius"/>
    </source>
</evidence>
<keyword evidence="3" id="KW-1185">Reference proteome</keyword>
<proteinExistence type="predicted"/>
<evidence type="ECO:0000313" key="2">
    <source>
        <dbReference type="EMBL" id="EEQ63100.1"/>
    </source>
</evidence>
<keyword evidence="1" id="KW-0472">Membrane</keyword>
<dbReference type="HOGENOM" id="CLU_2954219_0_0_7"/>
<protein>
    <submittedName>
        <fullName evidence="2">Uncharacterized protein</fullName>
    </submittedName>
</protein>
<gene>
    <name evidence="2" type="ORF">HPMG_00557</name>
</gene>
<keyword evidence="1" id="KW-1133">Transmembrane helix</keyword>
<accession>C5EYY5</accession>
<dbReference type="EMBL" id="DS990442">
    <property type="protein sequence ID" value="EEQ63100.1"/>
    <property type="molecule type" value="Genomic_DNA"/>
</dbReference>
<dbReference type="AlphaFoldDB" id="C5EYY5"/>
<dbReference type="Proteomes" id="UP000003953">
    <property type="component" value="Unassembled WGS sequence"/>
</dbReference>
<sequence>MGYKDSNLGMAGPKPAALPLGDTPTNLRSEIIAKLFINVNINFDFISLIKLFCLILIIV</sequence>
<name>C5EYY5_9HELI</name>